<keyword evidence="5 9" id="KW-0560">Oxidoreductase</keyword>
<dbReference type="PROSITE" id="PS00086">
    <property type="entry name" value="CYTOCHROME_P450"/>
    <property type="match status" value="1"/>
</dbReference>
<keyword evidence="3 8" id="KW-0349">Heme</keyword>
<keyword evidence="6 8" id="KW-0408">Iron</keyword>
<dbReference type="PANTHER" id="PTHR47952:SF3">
    <property type="entry name" value="CYTOCHROME P450 71B3-LIKE"/>
    <property type="match status" value="1"/>
</dbReference>
<dbReference type="GO" id="GO:0020037">
    <property type="term" value="F:heme binding"/>
    <property type="evidence" value="ECO:0007669"/>
    <property type="project" value="InterPro"/>
</dbReference>
<feature type="binding site" description="axial binding residue" evidence="8">
    <location>
        <position position="183"/>
    </location>
    <ligand>
        <name>heme</name>
        <dbReference type="ChEBI" id="CHEBI:30413"/>
    </ligand>
    <ligandPart>
        <name>Fe</name>
        <dbReference type="ChEBI" id="CHEBI:18248"/>
    </ligandPart>
</feature>
<dbReference type="GO" id="GO:0016705">
    <property type="term" value="F:oxidoreductase activity, acting on paired donors, with incorporation or reduction of molecular oxygen"/>
    <property type="evidence" value="ECO:0007669"/>
    <property type="project" value="InterPro"/>
</dbReference>
<evidence type="ECO:0000256" key="8">
    <source>
        <dbReference type="PIRSR" id="PIRSR602401-1"/>
    </source>
</evidence>
<dbReference type="AlphaFoldDB" id="A0A2H5Q054"/>
<evidence type="ECO:0000256" key="5">
    <source>
        <dbReference type="ARBA" id="ARBA00023002"/>
    </source>
</evidence>
<dbReference type="InterPro" id="IPR017972">
    <property type="entry name" value="Cyt_P450_CS"/>
</dbReference>
<comment type="caution">
    <text evidence="10">The sequence shown here is derived from an EMBL/GenBank/DDBJ whole genome shotgun (WGS) entry which is preliminary data.</text>
</comment>
<evidence type="ECO:0000313" key="10">
    <source>
        <dbReference type="EMBL" id="GAY58020.1"/>
    </source>
</evidence>
<dbReference type="GO" id="GO:0005506">
    <property type="term" value="F:iron ion binding"/>
    <property type="evidence" value="ECO:0007669"/>
    <property type="project" value="InterPro"/>
</dbReference>
<evidence type="ECO:0000256" key="6">
    <source>
        <dbReference type="ARBA" id="ARBA00023004"/>
    </source>
</evidence>
<dbReference type="FunFam" id="1.10.630.10:FF:000126">
    <property type="entry name" value="Predicted protein"/>
    <property type="match status" value="1"/>
</dbReference>
<evidence type="ECO:0000256" key="7">
    <source>
        <dbReference type="ARBA" id="ARBA00023033"/>
    </source>
</evidence>
<dbReference type="GO" id="GO:0004497">
    <property type="term" value="F:monooxygenase activity"/>
    <property type="evidence" value="ECO:0007669"/>
    <property type="project" value="UniProtKB-KW"/>
</dbReference>
<accession>A0A2H5Q054</accession>
<evidence type="ECO:0000313" key="11">
    <source>
        <dbReference type="Proteomes" id="UP000236630"/>
    </source>
</evidence>
<protein>
    <recommendedName>
        <fullName evidence="12">Cytochrome P450</fullName>
    </recommendedName>
</protein>
<dbReference type="PRINTS" id="PR00385">
    <property type="entry name" value="P450"/>
</dbReference>
<evidence type="ECO:0000256" key="4">
    <source>
        <dbReference type="ARBA" id="ARBA00022723"/>
    </source>
</evidence>
<evidence type="ECO:0000256" key="9">
    <source>
        <dbReference type="RuleBase" id="RU000461"/>
    </source>
</evidence>
<keyword evidence="7 9" id="KW-0503">Monooxygenase</keyword>
<evidence type="ECO:0000256" key="3">
    <source>
        <dbReference type="ARBA" id="ARBA00022617"/>
    </source>
</evidence>
<dbReference type="SUPFAM" id="SSF48264">
    <property type="entry name" value="Cytochrome P450"/>
    <property type="match status" value="1"/>
</dbReference>
<evidence type="ECO:0000256" key="1">
    <source>
        <dbReference type="ARBA" id="ARBA00001971"/>
    </source>
</evidence>
<dbReference type="Pfam" id="PF00067">
    <property type="entry name" value="p450"/>
    <property type="match status" value="1"/>
</dbReference>
<evidence type="ECO:0000256" key="2">
    <source>
        <dbReference type="ARBA" id="ARBA00010617"/>
    </source>
</evidence>
<reference evidence="10 11" key="1">
    <citation type="journal article" date="2017" name="Front. Genet.">
        <title>Draft sequencing of the heterozygous diploid genome of Satsuma (Citrus unshiu Marc.) using a hybrid assembly approach.</title>
        <authorList>
            <person name="Shimizu T."/>
            <person name="Tanizawa Y."/>
            <person name="Mochizuki T."/>
            <person name="Nagasaki H."/>
            <person name="Yoshioka T."/>
            <person name="Toyoda A."/>
            <person name="Fujiyama A."/>
            <person name="Kaminuma E."/>
            <person name="Nakamura Y."/>
        </authorList>
    </citation>
    <scope>NUCLEOTIDE SEQUENCE [LARGE SCALE GENOMIC DNA]</scope>
    <source>
        <strain evidence="11">cv. Miyagawa wase</strain>
    </source>
</reference>
<dbReference type="InterPro" id="IPR036396">
    <property type="entry name" value="Cyt_P450_sf"/>
</dbReference>
<dbReference type="InterPro" id="IPR002401">
    <property type="entry name" value="Cyt_P450_E_grp-I"/>
</dbReference>
<dbReference type="Gene3D" id="1.10.630.10">
    <property type="entry name" value="Cytochrome P450"/>
    <property type="match status" value="1"/>
</dbReference>
<comment type="cofactor">
    <cofactor evidence="1 8">
        <name>heme</name>
        <dbReference type="ChEBI" id="CHEBI:30413"/>
    </cofactor>
</comment>
<dbReference type="InterPro" id="IPR001128">
    <property type="entry name" value="Cyt_P450"/>
</dbReference>
<sequence length="241" mass="27110">MPLMKDGSSKCHINLSENADDLRTWVDLDIGTDVKSAIMEYAFIGTTDTSKVTIEMAMTHLMKNPEAMKKAQEEVRSVVKDKGFVDEDDIPRLEYINAVIKETMRIQPAAQFIPKATSERCVIDGYHIPAETMVLVNVWTIGRDPQVWDKPDKFIPERFVGSNIDMGGQNFEFIPFGSGRRICPGIPIALPSVELALANLLYKFDWKMPHGMKIDDLDFEATPGLTQHKKKPLKLVATKSI</sequence>
<dbReference type="Proteomes" id="UP000236630">
    <property type="component" value="Unassembled WGS sequence"/>
</dbReference>
<evidence type="ECO:0008006" key="12">
    <source>
        <dbReference type="Google" id="ProtNLM"/>
    </source>
</evidence>
<name>A0A2H5Q054_CITUN</name>
<comment type="similarity">
    <text evidence="2 9">Belongs to the cytochrome P450 family.</text>
</comment>
<dbReference type="PRINTS" id="PR00463">
    <property type="entry name" value="EP450I"/>
</dbReference>
<keyword evidence="4 8" id="KW-0479">Metal-binding</keyword>
<dbReference type="STRING" id="55188.A0A2H5Q054"/>
<dbReference type="EMBL" id="BDQV01000175">
    <property type="protein sequence ID" value="GAY58020.1"/>
    <property type="molecule type" value="Genomic_DNA"/>
</dbReference>
<keyword evidence="11" id="KW-1185">Reference proteome</keyword>
<proteinExistence type="inferred from homology"/>
<dbReference type="PANTHER" id="PTHR47952">
    <property type="entry name" value="TRYPTAMINE 5-HYDROXYLASE"/>
    <property type="match status" value="1"/>
</dbReference>
<gene>
    <name evidence="10" type="ORF">CUMW_183890</name>
</gene>
<organism evidence="10 11">
    <name type="scientific">Citrus unshiu</name>
    <name type="common">Satsuma mandarin</name>
    <name type="synonym">Citrus nobilis var. unshiu</name>
    <dbReference type="NCBI Taxonomy" id="55188"/>
    <lineage>
        <taxon>Eukaryota</taxon>
        <taxon>Viridiplantae</taxon>
        <taxon>Streptophyta</taxon>
        <taxon>Embryophyta</taxon>
        <taxon>Tracheophyta</taxon>
        <taxon>Spermatophyta</taxon>
        <taxon>Magnoliopsida</taxon>
        <taxon>eudicotyledons</taxon>
        <taxon>Gunneridae</taxon>
        <taxon>Pentapetalae</taxon>
        <taxon>rosids</taxon>
        <taxon>malvids</taxon>
        <taxon>Sapindales</taxon>
        <taxon>Rutaceae</taxon>
        <taxon>Aurantioideae</taxon>
        <taxon>Citrus</taxon>
    </lineage>
</organism>